<evidence type="ECO:0000259" key="6">
    <source>
        <dbReference type="PROSITE" id="PS50839"/>
    </source>
</evidence>
<evidence type="ECO:0000313" key="9">
    <source>
        <dbReference type="Proteomes" id="UP000637628"/>
    </source>
</evidence>
<feature type="domain" description="GGDEF" evidence="7">
    <location>
        <begin position="379"/>
        <end position="511"/>
    </location>
</feature>
<dbReference type="SUPFAM" id="SSF55073">
    <property type="entry name" value="Nucleotide cyclase"/>
    <property type="match status" value="1"/>
</dbReference>
<dbReference type="InterPro" id="IPR000160">
    <property type="entry name" value="GGDEF_dom"/>
</dbReference>
<organism evidence="8 9">
    <name type="scientific">Paractinoplanes durhamensis</name>
    <dbReference type="NCBI Taxonomy" id="113563"/>
    <lineage>
        <taxon>Bacteria</taxon>
        <taxon>Bacillati</taxon>
        <taxon>Actinomycetota</taxon>
        <taxon>Actinomycetes</taxon>
        <taxon>Micromonosporales</taxon>
        <taxon>Micromonosporaceae</taxon>
        <taxon>Paractinoplanes</taxon>
    </lineage>
</organism>
<dbReference type="Pfam" id="PF00990">
    <property type="entry name" value="GGDEF"/>
    <property type="match status" value="1"/>
</dbReference>
<dbReference type="Proteomes" id="UP000637628">
    <property type="component" value="Unassembled WGS sequence"/>
</dbReference>
<comment type="subcellular location">
    <subcellularLocation>
        <location evidence="1">Membrane</location>
    </subcellularLocation>
</comment>
<evidence type="ECO:0000256" key="2">
    <source>
        <dbReference type="ARBA" id="ARBA00022692"/>
    </source>
</evidence>
<dbReference type="InterPro" id="IPR052163">
    <property type="entry name" value="DGC-Regulatory_Protein"/>
</dbReference>
<accession>A0ABQ3ZC00</accession>
<sequence>MQARRWSGVALVIGVLLAGSVVSAVIYGAERRAENRHLAQIMDRYTDEVTVAIGDRVSRYGEAMNDLAAAVGAQSDLRRADFIRASSGLGPARLPGSSGITFVVPSSTAQTGELQRYWRAQGSTDLTLTPAPGHERHRYVVFDRAFDSGGSVLGLDLVTSPQPNMAMDLAVRSDQLAISNTYQLLRDRHLAPQLRQNSVALAVPVRSGDQDLFTGWLVMGVRGQDFLSQTLLDRGQSAVQVSLVDPAGADKVIATAHPGHRVTDTALTRERDIVVGQRPWSVTIWPTTALLRSSGRGMSELTAAAGMALTLMLAVLIGVLAGSRNRAFRQVEQATAELRRDRAQLHHMAFHDQLTGLANRQLFYERLTHAVDGRADGDDTVAVLFIDLDGFKQINDARGHQAGDLVLRTVAERLRAGLRSEDTVARFGGDEFAAVLESLAGLAEARAAAERIITDVQRPIDVAGVSASVSASIGVAVHRPGLTVDDLIRDADAAMYAAKAAGKNRYLVASSG</sequence>
<keyword evidence="9" id="KW-1185">Reference proteome</keyword>
<reference evidence="8 9" key="1">
    <citation type="submission" date="2021-01" db="EMBL/GenBank/DDBJ databases">
        <title>Whole genome shotgun sequence of Actinoplanes durhamensis NBRC 14914.</title>
        <authorList>
            <person name="Komaki H."/>
            <person name="Tamura T."/>
        </authorList>
    </citation>
    <scope>NUCLEOTIDE SEQUENCE [LARGE SCALE GENOMIC DNA]</scope>
    <source>
        <strain evidence="8 9">NBRC 14914</strain>
    </source>
</reference>
<evidence type="ECO:0000256" key="5">
    <source>
        <dbReference type="SAM" id="Phobius"/>
    </source>
</evidence>
<dbReference type="Gene3D" id="3.30.70.270">
    <property type="match status" value="1"/>
</dbReference>
<dbReference type="SMART" id="SM01079">
    <property type="entry name" value="CHASE"/>
    <property type="match status" value="1"/>
</dbReference>
<evidence type="ECO:0000313" key="8">
    <source>
        <dbReference type="EMBL" id="GIE07340.1"/>
    </source>
</evidence>
<dbReference type="PANTHER" id="PTHR46663">
    <property type="entry name" value="DIGUANYLATE CYCLASE DGCT-RELATED"/>
    <property type="match status" value="1"/>
</dbReference>
<keyword evidence="3 5" id="KW-1133">Transmembrane helix</keyword>
<dbReference type="PANTHER" id="PTHR46663:SF2">
    <property type="entry name" value="GGDEF DOMAIN-CONTAINING PROTEIN"/>
    <property type="match status" value="1"/>
</dbReference>
<protein>
    <recommendedName>
        <fullName evidence="10">Diguanylate cyclase</fullName>
    </recommendedName>
</protein>
<dbReference type="EMBL" id="BOML01000077">
    <property type="protein sequence ID" value="GIE07340.1"/>
    <property type="molecule type" value="Genomic_DNA"/>
</dbReference>
<dbReference type="SMART" id="SM00267">
    <property type="entry name" value="GGDEF"/>
    <property type="match status" value="1"/>
</dbReference>
<gene>
    <name evidence="8" type="ORF">Adu01nite_86900</name>
</gene>
<feature type="transmembrane region" description="Helical" evidence="5">
    <location>
        <begin position="301"/>
        <end position="321"/>
    </location>
</feature>
<dbReference type="CDD" id="cd01949">
    <property type="entry name" value="GGDEF"/>
    <property type="match status" value="1"/>
</dbReference>
<dbReference type="InterPro" id="IPR029787">
    <property type="entry name" value="Nucleotide_cyclase"/>
</dbReference>
<dbReference type="InterPro" id="IPR043128">
    <property type="entry name" value="Rev_trsase/Diguanyl_cyclase"/>
</dbReference>
<feature type="domain" description="CHASE" evidence="6">
    <location>
        <begin position="140"/>
        <end position="231"/>
    </location>
</feature>
<keyword evidence="2 5" id="KW-0812">Transmembrane</keyword>
<evidence type="ECO:0000259" key="7">
    <source>
        <dbReference type="PROSITE" id="PS50887"/>
    </source>
</evidence>
<dbReference type="InterPro" id="IPR042240">
    <property type="entry name" value="CHASE_sf"/>
</dbReference>
<dbReference type="PROSITE" id="PS50887">
    <property type="entry name" value="GGDEF"/>
    <property type="match status" value="1"/>
</dbReference>
<keyword evidence="4 5" id="KW-0472">Membrane</keyword>
<evidence type="ECO:0000256" key="3">
    <source>
        <dbReference type="ARBA" id="ARBA00022989"/>
    </source>
</evidence>
<dbReference type="PROSITE" id="PS50839">
    <property type="entry name" value="CHASE"/>
    <property type="match status" value="1"/>
</dbReference>
<dbReference type="Gene3D" id="3.30.450.350">
    <property type="entry name" value="CHASE domain"/>
    <property type="match status" value="1"/>
</dbReference>
<comment type="caution">
    <text evidence="8">The sequence shown here is derived from an EMBL/GenBank/DDBJ whole genome shotgun (WGS) entry which is preliminary data.</text>
</comment>
<evidence type="ECO:0000256" key="4">
    <source>
        <dbReference type="ARBA" id="ARBA00023136"/>
    </source>
</evidence>
<name>A0ABQ3ZC00_9ACTN</name>
<evidence type="ECO:0000256" key="1">
    <source>
        <dbReference type="ARBA" id="ARBA00004370"/>
    </source>
</evidence>
<dbReference type="NCBIfam" id="TIGR00254">
    <property type="entry name" value="GGDEF"/>
    <property type="match status" value="1"/>
</dbReference>
<proteinExistence type="predicted"/>
<evidence type="ECO:0008006" key="10">
    <source>
        <dbReference type="Google" id="ProtNLM"/>
    </source>
</evidence>
<dbReference type="Pfam" id="PF03924">
    <property type="entry name" value="CHASE"/>
    <property type="match status" value="1"/>
</dbReference>
<dbReference type="InterPro" id="IPR006189">
    <property type="entry name" value="CHASE_dom"/>
</dbReference>